<evidence type="ECO:0000313" key="7">
    <source>
        <dbReference type="Proteomes" id="UP000192756"/>
    </source>
</evidence>
<evidence type="ECO:0000256" key="4">
    <source>
        <dbReference type="ARBA" id="ARBA00023163"/>
    </source>
</evidence>
<evidence type="ECO:0000313" key="6">
    <source>
        <dbReference type="EMBL" id="SMD02837.1"/>
    </source>
</evidence>
<keyword evidence="3" id="KW-0238">DNA-binding</keyword>
<gene>
    <name evidence="6" type="ORF">SAMN04488524_4306</name>
</gene>
<dbReference type="PANTHER" id="PTHR30603">
    <property type="entry name" value="RNA POLYMERASE SIGMA FACTOR RPO"/>
    <property type="match status" value="1"/>
</dbReference>
<dbReference type="InterPro" id="IPR009042">
    <property type="entry name" value="RNA_pol_sigma70_r1_2"/>
</dbReference>
<dbReference type="EMBL" id="FWXT01000004">
    <property type="protein sequence ID" value="SMD02837.1"/>
    <property type="molecule type" value="Genomic_DNA"/>
</dbReference>
<dbReference type="GO" id="GO:0006352">
    <property type="term" value="P:DNA-templated transcription initiation"/>
    <property type="evidence" value="ECO:0007669"/>
    <property type="project" value="InterPro"/>
</dbReference>
<dbReference type="InterPro" id="IPR007630">
    <property type="entry name" value="RNA_pol_sigma70_r4"/>
</dbReference>
<dbReference type="AlphaFoldDB" id="A0A1W2E026"/>
<reference evidence="7" key="1">
    <citation type="submission" date="2017-04" db="EMBL/GenBank/DDBJ databases">
        <authorList>
            <person name="Varghese N."/>
            <person name="Submissions S."/>
        </authorList>
    </citation>
    <scope>NUCLEOTIDE SEQUENCE [LARGE SCALE GENOMIC DNA]</scope>
    <source>
        <strain evidence="7">DSM 12126</strain>
    </source>
</reference>
<dbReference type="STRING" id="151894.SAMN04488524_4306"/>
<evidence type="ECO:0000256" key="1">
    <source>
        <dbReference type="ARBA" id="ARBA00023015"/>
    </source>
</evidence>
<protein>
    <submittedName>
        <fullName evidence="6">RNA polymerase primary sigma factor</fullName>
    </submittedName>
</protein>
<dbReference type="RefSeq" id="WP_084241098.1">
    <property type="nucleotide sequence ID" value="NZ_FWXT01000004.1"/>
</dbReference>
<dbReference type="Gene3D" id="1.20.140.160">
    <property type="match status" value="1"/>
</dbReference>
<dbReference type="Pfam" id="PF00140">
    <property type="entry name" value="Sigma70_r1_2"/>
    <property type="match status" value="1"/>
</dbReference>
<dbReference type="SUPFAM" id="SSF88946">
    <property type="entry name" value="Sigma2 domain of RNA polymerase sigma factors"/>
    <property type="match status" value="1"/>
</dbReference>
<sequence>MKKIKMARSITTRGRDSLLRYLKDISEYPLLSADEEIALARKIKNGDHAALQWLINCNLRFVVSVAKKYEMQGLPLADLIEEGNIGLMRAAERFDESRGFKFISYAVWWIRQTILEGISAHKRLIRLPLSQINGIQNLGKAALKLEQQLERCPTKEELIKFMNISENMAYDYLQSSVCGCWLDQPYEAESGEHLQVTLKDPNTLEPDTQLEKEGFKADIELIMKVLSPRHRRVLSLSFGLEGGFPLLEDDIARLLGLSTETIRRAKKNALKQLRGIKEIQMMQEYLR</sequence>
<dbReference type="PROSITE" id="PS00715">
    <property type="entry name" value="SIGMA70_1"/>
    <property type="match status" value="1"/>
</dbReference>
<dbReference type="InterPro" id="IPR007627">
    <property type="entry name" value="RNA_pol_sigma70_r2"/>
</dbReference>
<dbReference type="InterPro" id="IPR013325">
    <property type="entry name" value="RNA_pol_sigma_r2"/>
</dbReference>
<dbReference type="InterPro" id="IPR000943">
    <property type="entry name" value="RNA_pol_sigma70"/>
</dbReference>
<dbReference type="InterPro" id="IPR013324">
    <property type="entry name" value="RNA_pol_sigma_r3/r4-like"/>
</dbReference>
<dbReference type="NCBIfam" id="TIGR02937">
    <property type="entry name" value="sigma70-ECF"/>
    <property type="match status" value="1"/>
</dbReference>
<dbReference type="Pfam" id="PF04545">
    <property type="entry name" value="Sigma70_r4"/>
    <property type="match status" value="1"/>
</dbReference>
<organism evidence="6 7">
    <name type="scientific">Pedobacter africanus</name>
    <dbReference type="NCBI Taxonomy" id="151894"/>
    <lineage>
        <taxon>Bacteria</taxon>
        <taxon>Pseudomonadati</taxon>
        <taxon>Bacteroidota</taxon>
        <taxon>Sphingobacteriia</taxon>
        <taxon>Sphingobacteriales</taxon>
        <taxon>Sphingobacteriaceae</taxon>
        <taxon>Pedobacter</taxon>
    </lineage>
</organism>
<accession>A0A1W2E026</accession>
<dbReference type="GO" id="GO:0003677">
    <property type="term" value="F:DNA binding"/>
    <property type="evidence" value="ECO:0007669"/>
    <property type="project" value="UniProtKB-KW"/>
</dbReference>
<name>A0A1W2E026_9SPHI</name>
<dbReference type="Proteomes" id="UP000192756">
    <property type="component" value="Unassembled WGS sequence"/>
</dbReference>
<keyword evidence="7" id="KW-1185">Reference proteome</keyword>
<dbReference type="OrthoDB" id="743114at2"/>
<dbReference type="InterPro" id="IPR014284">
    <property type="entry name" value="RNA_pol_sigma-70_dom"/>
</dbReference>
<dbReference type="GO" id="GO:0016987">
    <property type="term" value="F:sigma factor activity"/>
    <property type="evidence" value="ECO:0007669"/>
    <property type="project" value="UniProtKB-KW"/>
</dbReference>
<dbReference type="InterPro" id="IPR050239">
    <property type="entry name" value="Sigma-70_RNA_pol_init_factors"/>
</dbReference>
<dbReference type="PRINTS" id="PR00046">
    <property type="entry name" value="SIGMA70FCT"/>
</dbReference>
<keyword evidence="1" id="KW-0805">Transcription regulation</keyword>
<dbReference type="Pfam" id="PF04542">
    <property type="entry name" value="Sigma70_r2"/>
    <property type="match status" value="1"/>
</dbReference>
<evidence type="ECO:0000256" key="3">
    <source>
        <dbReference type="ARBA" id="ARBA00023125"/>
    </source>
</evidence>
<dbReference type="Pfam" id="PF04539">
    <property type="entry name" value="Sigma70_r3"/>
    <property type="match status" value="1"/>
</dbReference>
<dbReference type="PANTHER" id="PTHR30603:SF47">
    <property type="entry name" value="RNA POLYMERASE SIGMA FACTOR SIGD, CHLOROPLASTIC"/>
    <property type="match status" value="1"/>
</dbReference>
<keyword evidence="4" id="KW-0804">Transcription</keyword>
<evidence type="ECO:0000256" key="2">
    <source>
        <dbReference type="ARBA" id="ARBA00023082"/>
    </source>
</evidence>
<keyword evidence="2" id="KW-0731">Sigma factor</keyword>
<evidence type="ECO:0000259" key="5">
    <source>
        <dbReference type="PROSITE" id="PS00715"/>
    </source>
</evidence>
<dbReference type="Gene3D" id="1.10.601.10">
    <property type="entry name" value="RNA Polymerase Primary Sigma Factor"/>
    <property type="match status" value="1"/>
</dbReference>
<dbReference type="SUPFAM" id="SSF88659">
    <property type="entry name" value="Sigma3 and sigma4 domains of RNA polymerase sigma factors"/>
    <property type="match status" value="2"/>
</dbReference>
<proteinExistence type="predicted"/>
<feature type="domain" description="RNA polymerase sigma-70" evidence="5">
    <location>
        <begin position="78"/>
        <end position="91"/>
    </location>
</feature>
<dbReference type="InterPro" id="IPR007624">
    <property type="entry name" value="RNA_pol_sigma70_r3"/>
</dbReference>